<dbReference type="AlphaFoldDB" id="A0A9D4XWT4"/>
<dbReference type="PRINTS" id="PR00080">
    <property type="entry name" value="SDRFAMILY"/>
</dbReference>
<keyword evidence="4" id="KW-1185">Reference proteome</keyword>
<feature type="non-terminal residue" evidence="3">
    <location>
        <position position="1"/>
    </location>
</feature>
<reference evidence="3 4" key="1">
    <citation type="journal article" date="2022" name="Nat. Genet.">
        <title>Improved pea reference genome and pan-genome highlight genomic features and evolutionary characteristics.</title>
        <authorList>
            <person name="Yang T."/>
            <person name="Liu R."/>
            <person name="Luo Y."/>
            <person name="Hu S."/>
            <person name="Wang D."/>
            <person name="Wang C."/>
            <person name="Pandey M.K."/>
            <person name="Ge S."/>
            <person name="Xu Q."/>
            <person name="Li N."/>
            <person name="Li G."/>
            <person name="Huang Y."/>
            <person name="Saxena R.K."/>
            <person name="Ji Y."/>
            <person name="Li M."/>
            <person name="Yan X."/>
            <person name="He Y."/>
            <person name="Liu Y."/>
            <person name="Wang X."/>
            <person name="Xiang C."/>
            <person name="Varshney R.K."/>
            <person name="Ding H."/>
            <person name="Gao S."/>
            <person name="Zong X."/>
        </authorList>
    </citation>
    <scope>NUCLEOTIDE SEQUENCE [LARGE SCALE GENOMIC DNA]</scope>
    <source>
        <strain evidence="3 4">cv. Zhongwan 6</strain>
    </source>
</reference>
<gene>
    <name evidence="3" type="ORF">KIW84_033134</name>
</gene>
<dbReference type="Pfam" id="PF13561">
    <property type="entry name" value="adh_short_C2"/>
    <property type="match status" value="1"/>
</dbReference>
<dbReference type="PANTHER" id="PTHR43180:SF55">
    <property type="entry name" value="ALCOHOL DEHYDROGENASE-LIKE PROTEIN"/>
    <property type="match status" value="1"/>
</dbReference>
<comment type="caution">
    <text evidence="3">The sequence shown here is derived from an EMBL/GenBank/DDBJ whole genome shotgun (WGS) entry which is preliminary data.</text>
</comment>
<dbReference type="PRINTS" id="PR00081">
    <property type="entry name" value="GDHRDH"/>
</dbReference>
<dbReference type="GO" id="GO:0016491">
    <property type="term" value="F:oxidoreductase activity"/>
    <property type="evidence" value="ECO:0007669"/>
    <property type="project" value="UniProtKB-KW"/>
</dbReference>
<evidence type="ECO:0000313" key="4">
    <source>
        <dbReference type="Proteomes" id="UP001058974"/>
    </source>
</evidence>
<dbReference type="Proteomes" id="UP001058974">
    <property type="component" value="Chromosome 3"/>
</dbReference>
<dbReference type="InterPro" id="IPR002347">
    <property type="entry name" value="SDR_fam"/>
</dbReference>
<evidence type="ECO:0000313" key="3">
    <source>
        <dbReference type="EMBL" id="KAI5428007.1"/>
    </source>
</evidence>
<dbReference type="FunFam" id="3.40.50.720:FF:000084">
    <property type="entry name" value="Short-chain dehydrogenase reductase"/>
    <property type="match status" value="1"/>
</dbReference>
<dbReference type="PANTHER" id="PTHR43180">
    <property type="entry name" value="3-OXOACYL-(ACYL-CARRIER-PROTEIN) REDUCTASE (AFU_ORTHOLOGUE AFUA_6G11210)"/>
    <property type="match status" value="1"/>
</dbReference>
<proteinExistence type="inferred from homology"/>
<dbReference type="SUPFAM" id="SSF51735">
    <property type="entry name" value="NAD(P)-binding Rossmann-fold domains"/>
    <property type="match status" value="1"/>
</dbReference>
<dbReference type="Gramene" id="Psat03G0313400-T1">
    <property type="protein sequence ID" value="KAI5428007.1"/>
    <property type="gene ID" value="KIW84_033134"/>
</dbReference>
<dbReference type="EMBL" id="JAMSHJ010000003">
    <property type="protein sequence ID" value="KAI5428007.1"/>
    <property type="molecule type" value="Genomic_DNA"/>
</dbReference>
<name>A0A9D4XWT4_PEA</name>
<comment type="similarity">
    <text evidence="1">Belongs to the short-chain dehydrogenases/reductases (SDR) family.</text>
</comment>
<accession>A0A9D4XWT4</accession>
<dbReference type="Gene3D" id="3.40.50.720">
    <property type="entry name" value="NAD(P)-binding Rossmann-like Domain"/>
    <property type="match status" value="1"/>
</dbReference>
<sequence length="334" mass="35587">PSLNIDHFCFLSKSAEVSRSIIQGQHSCCFPENQILIIMFRTLARELKLSNMSNGSIRLYASSMVGGRSKLEGKVAIITGSASGLGKATAHEFIQNGAQVIIADNDTQLGPQVAKELGPSAQYVECDVTVEAQIEEVVNVAITKYGKLDIMYNNAGITGPIFPPSITELDLDEFEKVMRINVTGVIAGIKHAARVMLPKGYGSIICTSSISGLFGGLGPHSYTISKSTIPGVVKSVASELCKDGIRVNCISPTAIPTPMSVTQVGKFLHGFTQEEIGEMVSGLSVLKGAKCETIDVARAALYLASDDSKFISGHNLVIDGAYTSFKNYVFASPE</sequence>
<evidence type="ECO:0000256" key="2">
    <source>
        <dbReference type="ARBA" id="ARBA00023002"/>
    </source>
</evidence>
<dbReference type="InterPro" id="IPR036291">
    <property type="entry name" value="NAD(P)-bd_dom_sf"/>
</dbReference>
<protein>
    <submittedName>
        <fullName evidence="3">Uncharacterized protein</fullName>
    </submittedName>
</protein>
<keyword evidence="2" id="KW-0560">Oxidoreductase</keyword>
<organism evidence="3 4">
    <name type="scientific">Pisum sativum</name>
    <name type="common">Garden pea</name>
    <name type="synonym">Lathyrus oleraceus</name>
    <dbReference type="NCBI Taxonomy" id="3888"/>
    <lineage>
        <taxon>Eukaryota</taxon>
        <taxon>Viridiplantae</taxon>
        <taxon>Streptophyta</taxon>
        <taxon>Embryophyta</taxon>
        <taxon>Tracheophyta</taxon>
        <taxon>Spermatophyta</taxon>
        <taxon>Magnoliopsida</taxon>
        <taxon>eudicotyledons</taxon>
        <taxon>Gunneridae</taxon>
        <taxon>Pentapetalae</taxon>
        <taxon>rosids</taxon>
        <taxon>fabids</taxon>
        <taxon>Fabales</taxon>
        <taxon>Fabaceae</taxon>
        <taxon>Papilionoideae</taxon>
        <taxon>50 kb inversion clade</taxon>
        <taxon>NPAAA clade</taxon>
        <taxon>Hologalegina</taxon>
        <taxon>IRL clade</taxon>
        <taxon>Fabeae</taxon>
        <taxon>Lathyrus</taxon>
    </lineage>
</organism>
<evidence type="ECO:0000256" key="1">
    <source>
        <dbReference type="ARBA" id="ARBA00006484"/>
    </source>
</evidence>